<keyword evidence="2" id="KW-1185">Reference proteome</keyword>
<accession>A0A8J9YWL9</accession>
<evidence type="ECO:0000313" key="2">
    <source>
        <dbReference type="Proteomes" id="UP000838412"/>
    </source>
</evidence>
<dbReference type="EMBL" id="OV696698">
    <property type="protein sequence ID" value="CAH1243097.1"/>
    <property type="molecule type" value="Genomic_DNA"/>
</dbReference>
<sequence>MQPTTEGVNIIIFNYRTSFNNNNSNNDCGPNNPINNKPTQIFNSTIDNRGANDFRQIYAANHYLNNNERAQYIYADYYRGNHNGSIYRSQGNADYSRNNIPSNLDTSLYNTAANHRTDRNSNYRSFNTTAHNRRRHNKATKYSDDHRSIYGRRTKFLTNRFEYTSNHYNQRNNPSINNAANNRRNLDNIDSTIIDKTNNDFATDFIHYT</sequence>
<dbReference type="Proteomes" id="UP000838412">
    <property type="component" value="Chromosome 13"/>
</dbReference>
<organism evidence="1 2">
    <name type="scientific">Branchiostoma lanceolatum</name>
    <name type="common">Common lancelet</name>
    <name type="synonym">Amphioxus lanceolatum</name>
    <dbReference type="NCBI Taxonomy" id="7740"/>
    <lineage>
        <taxon>Eukaryota</taxon>
        <taxon>Metazoa</taxon>
        <taxon>Chordata</taxon>
        <taxon>Cephalochordata</taxon>
        <taxon>Leptocardii</taxon>
        <taxon>Amphioxiformes</taxon>
        <taxon>Branchiostomatidae</taxon>
        <taxon>Branchiostoma</taxon>
    </lineage>
</organism>
<evidence type="ECO:0000313" key="1">
    <source>
        <dbReference type="EMBL" id="CAH1243097.1"/>
    </source>
</evidence>
<reference evidence="1" key="1">
    <citation type="submission" date="2022-01" db="EMBL/GenBank/DDBJ databases">
        <authorList>
            <person name="Braso-Vives M."/>
        </authorList>
    </citation>
    <scope>NUCLEOTIDE SEQUENCE</scope>
</reference>
<protein>
    <submittedName>
        <fullName evidence="1">Hypp7041 protein</fullName>
    </submittedName>
</protein>
<dbReference type="AlphaFoldDB" id="A0A8J9YWL9"/>
<proteinExistence type="predicted"/>
<name>A0A8J9YWL9_BRALA</name>
<gene>
    <name evidence="1" type="primary">Hypp7041</name>
    <name evidence="1" type="ORF">BLAG_LOCUS6205</name>
</gene>